<dbReference type="SMART" id="SM00192">
    <property type="entry name" value="LDLa"/>
    <property type="match status" value="1"/>
</dbReference>
<dbReference type="InterPro" id="IPR023415">
    <property type="entry name" value="LDLR_class-A_CS"/>
</dbReference>
<dbReference type="WormBase" id="SRAE_2000091900">
    <property type="protein sequence ID" value="SRP09166"/>
    <property type="gene ID" value="WBGene00261119"/>
</dbReference>
<feature type="disulfide bond" evidence="2">
    <location>
        <begin position="17"/>
        <end position="35"/>
    </location>
</feature>
<dbReference type="GeneID" id="36378613"/>
<comment type="caution">
    <text evidence="2">Lacks conserved residue(s) required for the propagation of feature annotation.</text>
</comment>
<dbReference type="STRING" id="34506.A0A090MXY6"/>
<feature type="disulfide bond" evidence="2">
    <location>
        <begin position="29"/>
        <end position="44"/>
    </location>
</feature>
<organism evidence="4">
    <name type="scientific">Strongyloides ratti</name>
    <name type="common">Parasitic roundworm</name>
    <dbReference type="NCBI Taxonomy" id="34506"/>
    <lineage>
        <taxon>Eukaryota</taxon>
        <taxon>Metazoa</taxon>
        <taxon>Ecdysozoa</taxon>
        <taxon>Nematoda</taxon>
        <taxon>Chromadorea</taxon>
        <taxon>Rhabditida</taxon>
        <taxon>Tylenchina</taxon>
        <taxon>Panagrolaimomorpha</taxon>
        <taxon>Strongyloidoidea</taxon>
        <taxon>Strongyloididae</taxon>
        <taxon>Strongyloides</taxon>
    </lineage>
</organism>
<dbReference type="SUPFAM" id="SSF57424">
    <property type="entry name" value="LDL receptor-like module"/>
    <property type="match status" value="1"/>
</dbReference>
<evidence type="ECO:0000313" key="5">
    <source>
        <dbReference type="Proteomes" id="UP000035682"/>
    </source>
</evidence>
<evidence type="ECO:0000313" key="6">
    <source>
        <dbReference type="WBParaSite" id="SRAE_2000091900.1"/>
    </source>
</evidence>
<proteinExistence type="predicted"/>
<evidence type="ECO:0000313" key="7">
    <source>
        <dbReference type="WormBase" id="SRAE_2000091900"/>
    </source>
</evidence>
<evidence type="ECO:0000313" key="4">
    <source>
        <dbReference type="EMBL" id="CEF66249.1"/>
    </source>
</evidence>
<dbReference type="PANTHER" id="PTHR46876">
    <property type="entry name" value="LOW-DENSITY LIPOPROTEIN RECEPTOR-RELATED PROTEIN 11"/>
    <property type="match status" value="1"/>
</dbReference>
<keyword evidence="3" id="KW-0472">Membrane</keyword>
<accession>A0A090MXY6</accession>
<evidence type="ECO:0000256" key="3">
    <source>
        <dbReference type="SAM" id="Phobius"/>
    </source>
</evidence>
<protein>
    <submittedName>
        <fullName evidence="4 6">Low-density lipoprotein (LDL) receptor class A repeat-containing protein</fullName>
    </submittedName>
</protein>
<dbReference type="PROSITE" id="PS01209">
    <property type="entry name" value="LDLRA_1"/>
    <property type="match status" value="1"/>
</dbReference>
<dbReference type="RefSeq" id="XP_024505449.1">
    <property type="nucleotide sequence ID" value="XM_024651810.1"/>
</dbReference>
<reference evidence="6" key="2">
    <citation type="submission" date="2020-12" db="UniProtKB">
        <authorList>
            <consortium name="WormBaseParasite"/>
        </authorList>
    </citation>
    <scope>IDENTIFICATION</scope>
</reference>
<dbReference type="EMBL" id="LN609529">
    <property type="protein sequence ID" value="CEF66249.1"/>
    <property type="molecule type" value="Genomic_DNA"/>
</dbReference>
<keyword evidence="3" id="KW-1133">Transmembrane helix</keyword>
<dbReference type="Gene3D" id="4.10.400.10">
    <property type="entry name" value="Low-density Lipoprotein Receptor"/>
    <property type="match status" value="1"/>
</dbReference>
<dbReference type="InterPro" id="IPR036055">
    <property type="entry name" value="LDL_receptor-like_sf"/>
</dbReference>
<dbReference type="OrthoDB" id="6076617at2759"/>
<dbReference type="Pfam" id="PF00057">
    <property type="entry name" value="Ldl_recept_a"/>
    <property type="match status" value="1"/>
</dbReference>
<dbReference type="PROSITE" id="PS50068">
    <property type="entry name" value="LDLRA_2"/>
    <property type="match status" value="1"/>
</dbReference>
<reference evidence="4 5" key="1">
    <citation type="submission" date="2014-09" db="EMBL/GenBank/DDBJ databases">
        <authorList>
            <person name="Martin A.A."/>
        </authorList>
    </citation>
    <scope>NUCLEOTIDE SEQUENCE</scope>
    <source>
        <strain evidence="5">ED321</strain>
        <strain evidence="4">ED321 Heterogonic</strain>
    </source>
</reference>
<dbReference type="WBParaSite" id="SRAE_2000091900.1">
    <property type="protein sequence ID" value="SRAE_2000091900.1"/>
    <property type="gene ID" value="WBGene00261119"/>
</dbReference>
<evidence type="ECO:0000256" key="2">
    <source>
        <dbReference type="PROSITE-ProRule" id="PRU00124"/>
    </source>
</evidence>
<dbReference type="Proteomes" id="UP000035682">
    <property type="component" value="Unplaced"/>
</dbReference>
<dbReference type="PANTHER" id="PTHR46876:SF1">
    <property type="entry name" value="LOW-DENSITY LIPOPROTEIN RECEPTOR-RELATED PROTEIN 11"/>
    <property type="match status" value="1"/>
</dbReference>
<keyword evidence="5" id="KW-1185">Reference proteome</keyword>
<sequence length="136" mass="15771">MYDVQYSACSSPFQWKCDSGECIAQYDLCDDIPQCDDGSDEMYCNGRTHPTTERLTNIGVINDNINQNNNTSNIWKLSRYSFNNHVSIIGIISIIIVIIFYIIICRQRRRSLNHNFRKSDIIAEDEDELLINSMYS</sequence>
<dbReference type="AlphaFoldDB" id="A0A090MXY6"/>
<name>A0A090MXY6_STRRB</name>
<keyword evidence="4" id="KW-0449">Lipoprotein</keyword>
<keyword evidence="3" id="KW-0812">Transmembrane</keyword>
<gene>
    <name evidence="4 6 7" type="ORF">SRAE_2000091900</name>
</gene>
<keyword evidence="1 2" id="KW-1015">Disulfide bond</keyword>
<dbReference type="CDD" id="cd00112">
    <property type="entry name" value="LDLa"/>
    <property type="match status" value="1"/>
</dbReference>
<keyword evidence="4" id="KW-0675">Receptor</keyword>
<feature type="transmembrane region" description="Helical" evidence="3">
    <location>
        <begin position="85"/>
        <end position="104"/>
    </location>
</feature>
<dbReference type="InterPro" id="IPR002172">
    <property type="entry name" value="LDrepeatLR_classA_rpt"/>
</dbReference>
<dbReference type="CTD" id="36378613"/>
<evidence type="ECO:0000256" key="1">
    <source>
        <dbReference type="ARBA" id="ARBA00023157"/>
    </source>
</evidence>